<evidence type="ECO:0000256" key="3">
    <source>
        <dbReference type="ARBA" id="ARBA00022514"/>
    </source>
</evidence>
<dbReference type="InterPro" id="IPR000471">
    <property type="entry name" value="Interferon_alpha/beta/delta"/>
</dbReference>
<dbReference type="eggNOG" id="ENOG502SQGR">
    <property type="taxonomic scope" value="Eukaryota"/>
</dbReference>
<reference evidence="8" key="3">
    <citation type="submission" date="2025-09" db="UniProtKB">
        <authorList>
            <consortium name="Ensembl"/>
        </authorList>
    </citation>
    <scope>IDENTIFICATION</scope>
</reference>
<evidence type="ECO:0000256" key="6">
    <source>
        <dbReference type="ARBA" id="ARBA00023157"/>
    </source>
</evidence>
<evidence type="ECO:0000256" key="5">
    <source>
        <dbReference type="ARBA" id="ARBA00023118"/>
    </source>
</evidence>
<evidence type="ECO:0000256" key="4">
    <source>
        <dbReference type="ARBA" id="ARBA00022525"/>
    </source>
</evidence>
<dbReference type="EMBL" id="AGTP01075947">
    <property type="status" value="NOT_ANNOTATED_CDS"/>
    <property type="molecule type" value="Genomic_DNA"/>
</dbReference>
<protein>
    <recommendedName>
        <fullName evidence="10">Interferon kappa</fullName>
    </recommendedName>
</protein>
<dbReference type="SMART" id="SM00076">
    <property type="entry name" value="IFabd"/>
    <property type="match status" value="1"/>
</dbReference>
<dbReference type="Proteomes" id="UP000005215">
    <property type="component" value="Unassembled WGS sequence"/>
</dbReference>
<name>I3N7K4_ICTTR</name>
<dbReference type="STRING" id="43179.ENSSTOP00000020350"/>
<accession>I3N7K4</accession>
<dbReference type="PANTHER" id="PTHR11691">
    <property type="entry name" value="TYPE I INTERFERON"/>
    <property type="match status" value="1"/>
</dbReference>
<dbReference type="HOGENOM" id="CLU_109427_1_0_1"/>
<sequence length="241" mass="28714">MRKLLPLKKFRYIESPERELKTALSTLGVEIFWLGGKNIKVDMTPKYIRLALLVDLFMTHILCQECNLLEVHLDMSTSENLMLLTNLSNSIPVQCFREIHNFELPEEILSSTQPEKTNIKYVFYETYTQAINIFSQNTFNSSWDEEQLVQLQSNLYEQVEYLKQCWGKENKEKEDVKADEKKHSEAGVLPLGNLKLRRYFSRIYNFLKDKTYSRCAWEIVRVEITRYFLYLKKFITLHTRK</sequence>
<evidence type="ECO:0000256" key="1">
    <source>
        <dbReference type="ARBA" id="ARBA00004613"/>
    </source>
</evidence>
<dbReference type="PRINTS" id="PR00266">
    <property type="entry name" value="INTERFERONAB"/>
</dbReference>
<evidence type="ECO:0000256" key="7">
    <source>
        <dbReference type="RuleBase" id="RU000436"/>
    </source>
</evidence>
<dbReference type="Ensembl" id="ENSSTOT00000021941.2">
    <property type="protein sequence ID" value="ENSSTOP00000020350.2"/>
    <property type="gene ID" value="ENSSTOG00000021705.2"/>
</dbReference>
<dbReference type="GO" id="GO:0005615">
    <property type="term" value="C:extracellular space"/>
    <property type="evidence" value="ECO:0007669"/>
    <property type="project" value="UniProtKB-KW"/>
</dbReference>
<comment type="similarity">
    <text evidence="2 7">Belongs to the alpha/beta interferon family.</text>
</comment>
<dbReference type="GeneTree" id="ENSGT01000000214430"/>
<organism evidence="8 9">
    <name type="scientific">Ictidomys tridecemlineatus</name>
    <name type="common">Thirteen-lined ground squirrel</name>
    <name type="synonym">Spermophilus tridecemlineatus</name>
    <dbReference type="NCBI Taxonomy" id="43179"/>
    <lineage>
        <taxon>Eukaryota</taxon>
        <taxon>Metazoa</taxon>
        <taxon>Chordata</taxon>
        <taxon>Craniata</taxon>
        <taxon>Vertebrata</taxon>
        <taxon>Euteleostomi</taxon>
        <taxon>Mammalia</taxon>
        <taxon>Eutheria</taxon>
        <taxon>Euarchontoglires</taxon>
        <taxon>Glires</taxon>
        <taxon>Rodentia</taxon>
        <taxon>Sciuromorpha</taxon>
        <taxon>Sciuridae</taxon>
        <taxon>Xerinae</taxon>
        <taxon>Marmotini</taxon>
        <taxon>Ictidomys</taxon>
    </lineage>
</organism>
<proteinExistence type="inferred from homology"/>
<dbReference type="FunCoup" id="I3N7K4">
    <property type="interactions" value="452"/>
</dbReference>
<keyword evidence="4" id="KW-0964">Secreted</keyword>
<keyword evidence="3 7" id="KW-0202">Cytokine</keyword>
<dbReference type="Pfam" id="PF00143">
    <property type="entry name" value="Interferon"/>
    <property type="match status" value="1"/>
</dbReference>
<reference evidence="8" key="2">
    <citation type="submission" date="2025-08" db="UniProtKB">
        <authorList>
            <consortium name="Ensembl"/>
        </authorList>
    </citation>
    <scope>IDENTIFICATION</scope>
</reference>
<keyword evidence="5 7" id="KW-0051">Antiviral defense</keyword>
<dbReference type="InParanoid" id="I3N7K4"/>
<dbReference type="SUPFAM" id="SSF47266">
    <property type="entry name" value="4-helical cytokines"/>
    <property type="match status" value="1"/>
</dbReference>
<reference evidence="9" key="1">
    <citation type="submission" date="2011-11" db="EMBL/GenBank/DDBJ databases">
        <title>The Draft Genome of Spermophilus tridecemlineatus.</title>
        <authorList>
            <consortium name="The Broad Institute Genome Assembly &amp; Analysis Group"/>
            <consortium name="Computational R&amp;D Group"/>
            <consortium name="and Sequencing Platform"/>
            <person name="Di Palma F."/>
            <person name="Alfoldi J."/>
            <person name="Johnson J."/>
            <person name="Berlin A."/>
            <person name="Gnerre S."/>
            <person name="Jaffe D."/>
            <person name="MacCallum I."/>
            <person name="Young S."/>
            <person name="Walker B.J."/>
            <person name="Lindblad-Toh K."/>
        </authorList>
    </citation>
    <scope>NUCLEOTIDE SEQUENCE [LARGE SCALE GENOMIC DNA]</scope>
</reference>
<dbReference type="PANTHER" id="PTHR11691:SF6">
    <property type="entry name" value="INTERFERON KAPPA"/>
    <property type="match status" value="1"/>
</dbReference>
<dbReference type="GO" id="GO:0005125">
    <property type="term" value="F:cytokine activity"/>
    <property type="evidence" value="ECO:0007669"/>
    <property type="project" value="UniProtKB-KW"/>
</dbReference>
<dbReference type="GO" id="GO:0005126">
    <property type="term" value="F:cytokine receptor binding"/>
    <property type="evidence" value="ECO:0007669"/>
    <property type="project" value="InterPro"/>
</dbReference>
<evidence type="ECO:0008006" key="10">
    <source>
        <dbReference type="Google" id="ProtNLM"/>
    </source>
</evidence>
<dbReference type="PROSITE" id="PS00252">
    <property type="entry name" value="INTERFERON_A_B_D"/>
    <property type="match status" value="1"/>
</dbReference>
<evidence type="ECO:0000313" key="8">
    <source>
        <dbReference type="Ensembl" id="ENSSTOP00000020350.2"/>
    </source>
</evidence>
<evidence type="ECO:0000313" key="9">
    <source>
        <dbReference type="Proteomes" id="UP000005215"/>
    </source>
</evidence>
<gene>
    <name evidence="8" type="primary">Ifnk</name>
</gene>
<evidence type="ECO:0000256" key="2">
    <source>
        <dbReference type="ARBA" id="ARBA00011033"/>
    </source>
</evidence>
<keyword evidence="9" id="KW-1185">Reference proteome</keyword>
<dbReference type="GO" id="GO:0051607">
    <property type="term" value="P:defense response to virus"/>
    <property type="evidence" value="ECO:0007669"/>
    <property type="project" value="UniProtKB-KW"/>
</dbReference>
<dbReference type="InterPro" id="IPR009079">
    <property type="entry name" value="4_helix_cytokine-like_core"/>
</dbReference>
<dbReference type="Gene3D" id="1.20.1250.10">
    <property type="match status" value="1"/>
</dbReference>
<keyword evidence="6" id="KW-1015">Disulfide bond</keyword>
<comment type="subcellular location">
    <subcellularLocation>
        <location evidence="1">Secreted</location>
    </subcellularLocation>
</comment>
<dbReference type="AlphaFoldDB" id="I3N7K4"/>